<keyword evidence="12" id="KW-1185">Reference proteome</keyword>
<evidence type="ECO:0000256" key="2">
    <source>
        <dbReference type="ARBA" id="ARBA00007118"/>
    </source>
</evidence>
<evidence type="ECO:0000256" key="4">
    <source>
        <dbReference type="ARBA" id="ARBA00022643"/>
    </source>
</evidence>
<dbReference type="SUPFAM" id="SSF54862">
    <property type="entry name" value="4Fe-4S ferredoxins"/>
    <property type="match status" value="1"/>
</dbReference>
<dbReference type="Gene3D" id="3.30.70.20">
    <property type="match status" value="1"/>
</dbReference>
<dbReference type="CDD" id="cd02143">
    <property type="entry name" value="nitroreductase_FeS-like"/>
    <property type="match status" value="1"/>
</dbReference>
<dbReference type="GO" id="GO:0016491">
    <property type="term" value="F:oxidoreductase activity"/>
    <property type="evidence" value="ECO:0007669"/>
    <property type="project" value="UniProtKB-KW"/>
</dbReference>
<dbReference type="Proteomes" id="UP000484547">
    <property type="component" value="Unassembled WGS sequence"/>
</dbReference>
<comment type="similarity">
    <text evidence="2">Belongs to the nitroreductase family.</text>
</comment>
<feature type="domain" description="4Fe-4S ferredoxin-type" evidence="9">
    <location>
        <begin position="33"/>
        <end position="61"/>
    </location>
</feature>
<name>A0A7X2XES5_9FIRM</name>
<evidence type="ECO:0000313" key="12">
    <source>
        <dbReference type="Proteomes" id="UP000443070"/>
    </source>
</evidence>
<keyword evidence="3" id="KW-0285">Flavoprotein</keyword>
<dbReference type="EMBL" id="WNBW01000008">
    <property type="protein sequence ID" value="MTU04527.1"/>
    <property type="molecule type" value="Genomic_DNA"/>
</dbReference>
<dbReference type="Proteomes" id="UP000443070">
    <property type="component" value="Unassembled WGS sequence"/>
</dbReference>
<dbReference type="Pfam" id="PF00037">
    <property type="entry name" value="Fer4"/>
    <property type="match status" value="1"/>
</dbReference>
<evidence type="ECO:0000256" key="3">
    <source>
        <dbReference type="ARBA" id="ARBA00022630"/>
    </source>
</evidence>
<dbReference type="GO" id="GO:0051536">
    <property type="term" value="F:iron-sulfur cluster binding"/>
    <property type="evidence" value="ECO:0007669"/>
    <property type="project" value="UniProtKB-KW"/>
</dbReference>
<dbReference type="PROSITE" id="PS00198">
    <property type="entry name" value="4FE4S_FER_1"/>
    <property type="match status" value="2"/>
</dbReference>
<keyword evidence="7" id="KW-0408">Iron</keyword>
<keyword evidence="4" id="KW-0288">FMN</keyword>
<dbReference type="SUPFAM" id="SSF55469">
    <property type="entry name" value="FMN-dependent nitroreductase-like"/>
    <property type="match status" value="1"/>
</dbReference>
<accession>A0A7X2XES5</accession>
<dbReference type="PANTHER" id="PTHR43673">
    <property type="entry name" value="NAD(P)H NITROREDUCTASE YDGI-RELATED"/>
    <property type="match status" value="1"/>
</dbReference>
<evidence type="ECO:0000256" key="1">
    <source>
        <dbReference type="ARBA" id="ARBA00001917"/>
    </source>
</evidence>
<proteinExistence type="inferred from homology"/>
<evidence type="ECO:0000256" key="5">
    <source>
        <dbReference type="ARBA" id="ARBA00022723"/>
    </source>
</evidence>
<dbReference type="InterPro" id="IPR017900">
    <property type="entry name" value="4Fe4S_Fe_S_CS"/>
</dbReference>
<organism evidence="10 13">
    <name type="scientific">Phascolarctobacterium faecium</name>
    <dbReference type="NCBI Taxonomy" id="33025"/>
    <lineage>
        <taxon>Bacteria</taxon>
        <taxon>Bacillati</taxon>
        <taxon>Bacillota</taxon>
        <taxon>Negativicutes</taxon>
        <taxon>Acidaminococcales</taxon>
        <taxon>Acidaminococcaceae</taxon>
        <taxon>Phascolarctobacterium</taxon>
    </lineage>
</organism>
<dbReference type="AlphaFoldDB" id="A0A7X2XES5"/>
<keyword evidence="6" id="KW-0560">Oxidoreductase</keyword>
<protein>
    <submittedName>
        <fullName evidence="10">Nitroreductase</fullName>
    </submittedName>
</protein>
<sequence>MDLLKVDYDKCIKCGICVEACPSCILSMGELGPECNFDRGCMSCGHCVAICPTAAMDNKYVPLEEQLPLPMPVLDAETAYNFLRMRRSVRMFKPQPPTESDVRKLLEVCRYAPTAGNSQGMYYIVISDKEKIRAIAEATAQWMEQEIAEGSSNSRYFTNVLRAYRERGQDIIARNAPMLIFALARRLNTTGVSNAEQSWAYAELYAPTIGLGTTIAGFIQTCGIAGYKPLLDLVEVPAKQKIVGALMVGYPKYKFQRLVERQHLKVEFK</sequence>
<dbReference type="OrthoDB" id="1683619at2"/>
<evidence type="ECO:0000256" key="8">
    <source>
        <dbReference type="ARBA" id="ARBA00023014"/>
    </source>
</evidence>
<evidence type="ECO:0000256" key="6">
    <source>
        <dbReference type="ARBA" id="ARBA00023002"/>
    </source>
</evidence>
<keyword evidence="8" id="KW-0411">Iron-sulfur</keyword>
<dbReference type="GO" id="GO:0046872">
    <property type="term" value="F:metal ion binding"/>
    <property type="evidence" value="ECO:0007669"/>
    <property type="project" value="UniProtKB-KW"/>
</dbReference>
<evidence type="ECO:0000313" key="11">
    <source>
        <dbReference type="EMBL" id="MTU04527.1"/>
    </source>
</evidence>
<dbReference type="InterPro" id="IPR029479">
    <property type="entry name" value="Nitroreductase"/>
</dbReference>
<dbReference type="InterPro" id="IPR017896">
    <property type="entry name" value="4Fe4S_Fe-S-bd"/>
</dbReference>
<dbReference type="Pfam" id="PF00881">
    <property type="entry name" value="Nitroreductase"/>
    <property type="match status" value="1"/>
</dbReference>
<dbReference type="EMBL" id="WNBM01000001">
    <property type="protein sequence ID" value="MTT75400.1"/>
    <property type="molecule type" value="Genomic_DNA"/>
</dbReference>
<evidence type="ECO:0000313" key="13">
    <source>
        <dbReference type="Proteomes" id="UP000484547"/>
    </source>
</evidence>
<reference evidence="12 13" key="1">
    <citation type="journal article" date="2019" name="Nat. Med.">
        <title>A library of human gut bacterial isolates paired with longitudinal multiomics data enables mechanistic microbiome research.</title>
        <authorList>
            <person name="Poyet M."/>
            <person name="Groussin M."/>
            <person name="Gibbons S.M."/>
            <person name="Avila-Pacheco J."/>
            <person name="Jiang X."/>
            <person name="Kearney S.M."/>
            <person name="Perrotta A.R."/>
            <person name="Berdy B."/>
            <person name="Zhao S."/>
            <person name="Lieberman T.D."/>
            <person name="Swanson P.K."/>
            <person name="Smith M."/>
            <person name="Roesemann S."/>
            <person name="Alexander J.E."/>
            <person name="Rich S.A."/>
            <person name="Livny J."/>
            <person name="Vlamakis H."/>
            <person name="Clish C."/>
            <person name="Bullock K."/>
            <person name="Deik A."/>
            <person name="Scott J."/>
            <person name="Pierce K.A."/>
            <person name="Xavier R.J."/>
            <person name="Alm E.J."/>
        </authorList>
    </citation>
    <scope>NUCLEOTIDE SEQUENCE [LARGE SCALE GENOMIC DNA]</scope>
    <source>
        <strain evidence="10 13">BIOML-A13</strain>
        <strain evidence="11 12">BIOML-A3</strain>
    </source>
</reference>
<comment type="caution">
    <text evidence="10">The sequence shown here is derived from an EMBL/GenBank/DDBJ whole genome shotgun (WGS) entry which is preliminary data.</text>
</comment>
<dbReference type="PROSITE" id="PS51379">
    <property type="entry name" value="4FE4S_FER_2"/>
    <property type="match status" value="2"/>
</dbReference>
<evidence type="ECO:0000256" key="7">
    <source>
        <dbReference type="ARBA" id="ARBA00023004"/>
    </source>
</evidence>
<dbReference type="RefSeq" id="WP_149877484.1">
    <property type="nucleotide sequence ID" value="NZ_CAUDCT010000005.1"/>
</dbReference>
<keyword evidence="5" id="KW-0479">Metal-binding</keyword>
<evidence type="ECO:0000259" key="9">
    <source>
        <dbReference type="PROSITE" id="PS51379"/>
    </source>
</evidence>
<evidence type="ECO:0000313" key="10">
    <source>
        <dbReference type="EMBL" id="MTT75400.1"/>
    </source>
</evidence>
<dbReference type="Gene3D" id="3.40.109.10">
    <property type="entry name" value="NADH Oxidase"/>
    <property type="match status" value="1"/>
</dbReference>
<dbReference type="PANTHER" id="PTHR43673:SF2">
    <property type="entry name" value="NITROREDUCTASE"/>
    <property type="match status" value="1"/>
</dbReference>
<feature type="domain" description="4Fe-4S ferredoxin-type" evidence="9">
    <location>
        <begin position="2"/>
        <end position="31"/>
    </location>
</feature>
<gene>
    <name evidence="10" type="ORF">GMD11_03820</name>
    <name evidence="11" type="ORF">GMD18_08965</name>
</gene>
<dbReference type="InterPro" id="IPR000415">
    <property type="entry name" value="Nitroreductase-like"/>
</dbReference>
<comment type="cofactor">
    <cofactor evidence="1">
        <name>FMN</name>
        <dbReference type="ChEBI" id="CHEBI:58210"/>
    </cofactor>
</comment>